<dbReference type="Proteomes" id="UP000463871">
    <property type="component" value="Plasmid pMC64A"/>
</dbReference>
<dbReference type="RefSeq" id="WP_161507964.1">
    <property type="nucleotide sequence ID" value="NZ_CAWPID010000002.1"/>
</dbReference>
<gene>
    <name evidence="1" type="ORF">GWI30_22680</name>
</gene>
<geneLocation type="plasmid" evidence="2">
    <name>pmc64a</name>
</geneLocation>
<evidence type="ECO:0000313" key="1">
    <source>
        <dbReference type="EMBL" id="QHQ53649.1"/>
    </source>
</evidence>
<evidence type="ECO:0000313" key="2">
    <source>
        <dbReference type="Proteomes" id="UP000463871"/>
    </source>
</evidence>
<reference evidence="1 2" key="1">
    <citation type="submission" date="2020-01" db="EMBL/GenBank/DDBJ databases">
        <title>Complete genome of Aeromonas media MC64.</title>
        <authorList>
            <person name="Cao G."/>
            <person name="Fu J."/>
            <person name="Zhong C."/>
        </authorList>
    </citation>
    <scope>NUCLEOTIDE SEQUENCE [LARGE SCALE GENOMIC DNA]</scope>
    <source>
        <strain evidence="1 2">MC64</strain>
        <plasmid evidence="2">pmc64a</plasmid>
    </source>
</reference>
<proteinExistence type="predicted"/>
<keyword evidence="1" id="KW-0614">Plasmid</keyword>
<name>A0AAE6SN79_AERME</name>
<dbReference type="EMBL" id="CP047963">
    <property type="protein sequence ID" value="QHQ53649.1"/>
    <property type="molecule type" value="Genomic_DNA"/>
</dbReference>
<accession>A0AAE6SN79</accession>
<sequence length="178" mass="20443">MSIIIQSSNNQSESDLPMFSWDSIGGCVMPGYLDFYPKQKELILYAGADPDSNRTDHSIKLGVHVRFKVPATTTRSSLYGLVMDQQFQQLLEEVRAGYGQRLKQCRKMEDYLDTALERVEFWTPEVMRRRFRLNDLLQAGSIATYCQWMKEDAEDVDARLFSNCPVNPRPIGRGYKGS</sequence>
<dbReference type="AlphaFoldDB" id="A0AAE6SN79"/>
<organism evidence="1 2">
    <name type="scientific">Aeromonas media</name>
    <dbReference type="NCBI Taxonomy" id="651"/>
    <lineage>
        <taxon>Bacteria</taxon>
        <taxon>Pseudomonadati</taxon>
        <taxon>Pseudomonadota</taxon>
        <taxon>Gammaproteobacteria</taxon>
        <taxon>Aeromonadales</taxon>
        <taxon>Aeromonadaceae</taxon>
        <taxon>Aeromonas</taxon>
    </lineage>
</organism>
<protein>
    <submittedName>
        <fullName evidence="1">Uncharacterized protein</fullName>
    </submittedName>
</protein>